<keyword evidence="3" id="KW-0238">DNA-binding</keyword>
<dbReference type="FunFam" id="1.10.10.10:FF:000001">
    <property type="entry name" value="LysR family transcriptional regulator"/>
    <property type="match status" value="1"/>
</dbReference>
<comment type="similarity">
    <text evidence="1">Belongs to the LysR transcriptional regulatory family.</text>
</comment>
<dbReference type="Gene3D" id="1.10.10.10">
    <property type="entry name" value="Winged helix-like DNA-binding domain superfamily/Winged helix DNA-binding domain"/>
    <property type="match status" value="1"/>
</dbReference>
<evidence type="ECO:0000259" key="5">
    <source>
        <dbReference type="PROSITE" id="PS50931"/>
    </source>
</evidence>
<dbReference type="Gene3D" id="3.40.190.290">
    <property type="match status" value="1"/>
</dbReference>
<protein>
    <submittedName>
        <fullName evidence="6">LysR family transcriptional regulator</fullName>
    </submittedName>
</protein>
<gene>
    <name evidence="6" type="ORF">H7993_16125</name>
</gene>
<dbReference type="GO" id="GO:0043565">
    <property type="term" value="F:sequence-specific DNA binding"/>
    <property type="evidence" value="ECO:0007669"/>
    <property type="project" value="TreeGrafter"/>
</dbReference>
<feature type="domain" description="HTH lysR-type" evidence="5">
    <location>
        <begin position="1"/>
        <end position="59"/>
    </location>
</feature>
<dbReference type="PANTHER" id="PTHR30537:SF35">
    <property type="entry name" value="TRANSCRIPTIONAL REGULATORY PROTEIN"/>
    <property type="match status" value="1"/>
</dbReference>
<evidence type="ECO:0000313" key="7">
    <source>
        <dbReference type="Proteomes" id="UP000546173"/>
    </source>
</evidence>
<dbReference type="SUPFAM" id="SSF53850">
    <property type="entry name" value="Periplasmic binding protein-like II"/>
    <property type="match status" value="1"/>
</dbReference>
<dbReference type="AlphaFoldDB" id="A0A7X1G7G6"/>
<accession>A0A7X1G7G6</accession>
<dbReference type="FunFam" id="3.40.190.290:FF:000001">
    <property type="entry name" value="Transcriptional regulator, LysR family"/>
    <property type="match status" value="1"/>
</dbReference>
<proteinExistence type="inferred from homology"/>
<evidence type="ECO:0000256" key="4">
    <source>
        <dbReference type="ARBA" id="ARBA00023163"/>
    </source>
</evidence>
<comment type="caution">
    <text evidence="6">The sequence shown here is derived from an EMBL/GenBank/DDBJ whole genome shotgun (WGS) entry which is preliminary data.</text>
</comment>
<name>A0A7X1G7G6_9PSED</name>
<reference evidence="6 7" key="1">
    <citation type="submission" date="2020-08" db="EMBL/GenBank/DDBJ databases">
        <title>Pseudomonas sp. nov.</title>
        <authorList>
            <person name="Gieschler S."/>
            <person name="Fiedler G."/>
            <person name="Brinks E."/>
            <person name="Boehnlein C."/>
            <person name="Franz C.M.A.P."/>
            <person name="Kabisch J."/>
        </authorList>
    </citation>
    <scope>NUCLEOTIDE SEQUENCE [LARGE SCALE GENOMIC DNA]</scope>
    <source>
        <strain evidence="6 7">MBT-2</strain>
    </source>
</reference>
<keyword evidence="7" id="KW-1185">Reference proteome</keyword>
<dbReference type="Proteomes" id="UP000546173">
    <property type="component" value="Unassembled WGS sequence"/>
</dbReference>
<dbReference type="InterPro" id="IPR036390">
    <property type="entry name" value="WH_DNA-bd_sf"/>
</dbReference>
<evidence type="ECO:0000256" key="3">
    <source>
        <dbReference type="ARBA" id="ARBA00023125"/>
    </source>
</evidence>
<evidence type="ECO:0000256" key="1">
    <source>
        <dbReference type="ARBA" id="ARBA00009437"/>
    </source>
</evidence>
<sequence>MDLFQAMQVYVKVVELGTMTAAANACDLSTTMVSNHLQALERRLGVTLLLRTTRRQQVTDAGQAYYQRCLEVLGLVADSERWAEHTQGTPQGLLRITAPPTFGAECLAPALAGFLQRYPQISVSLSLGDQVQDMLDGRYDAALRLGNLEPSTLIARPLDDYRLSICASPDYLRRHGTPGHPEELAAHECLQFMYNPGDEWRGTQKRWSMQGPSGSIGVDVRGRLVTNSSAGLRQAALAGMGLVMLPDVLVRGDLEEGKLVQVLARYALPGRPMHLLYPQARYRSPKLRAFVDYIVQTLGPQPARGSAGALNQ</sequence>
<dbReference type="PANTHER" id="PTHR30537">
    <property type="entry name" value="HTH-TYPE TRANSCRIPTIONAL REGULATOR"/>
    <property type="match status" value="1"/>
</dbReference>
<dbReference type="PROSITE" id="PS50931">
    <property type="entry name" value="HTH_LYSR"/>
    <property type="match status" value="1"/>
</dbReference>
<dbReference type="InterPro" id="IPR000847">
    <property type="entry name" value="LysR_HTH_N"/>
</dbReference>
<dbReference type="EMBL" id="JACMYH010000004">
    <property type="protein sequence ID" value="MBC2679925.1"/>
    <property type="molecule type" value="Genomic_DNA"/>
</dbReference>
<keyword evidence="2" id="KW-0805">Transcription regulation</keyword>
<dbReference type="Pfam" id="PF03466">
    <property type="entry name" value="LysR_substrate"/>
    <property type="match status" value="1"/>
</dbReference>
<dbReference type="InterPro" id="IPR036388">
    <property type="entry name" value="WH-like_DNA-bd_sf"/>
</dbReference>
<organism evidence="6 7">
    <name type="scientific">Pseudomonas baltica</name>
    <dbReference type="NCBI Taxonomy" id="2762576"/>
    <lineage>
        <taxon>Bacteria</taxon>
        <taxon>Pseudomonadati</taxon>
        <taxon>Pseudomonadota</taxon>
        <taxon>Gammaproteobacteria</taxon>
        <taxon>Pseudomonadales</taxon>
        <taxon>Pseudomonadaceae</taxon>
        <taxon>Pseudomonas</taxon>
    </lineage>
</organism>
<keyword evidence="4" id="KW-0804">Transcription</keyword>
<dbReference type="GO" id="GO:0003700">
    <property type="term" value="F:DNA-binding transcription factor activity"/>
    <property type="evidence" value="ECO:0007669"/>
    <property type="project" value="InterPro"/>
</dbReference>
<dbReference type="RefSeq" id="WP_185794979.1">
    <property type="nucleotide sequence ID" value="NZ_JACMYH010000004.1"/>
</dbReference>
<dbReference type="SUPFAM" id="SSF46785">
    <property type="entry name" value="Winged helix' DNA-binding domain"/>
    <property type="match status" value="1"/>
</dbReference>
<dbReference type="Pfam" id="PF00126">
    <property type="entry name" value="HTH_1"/>
    <property type="match status" value="1"/>
</dbReference>
<dbReference type="GO" id="GO:0006351">
    <property type="term" value="P:DNA-templated transcription"/>
    <property type="evidence" value="ECO:0007669"/>
    <property type="project" value="TreeGrafter"/>
</dbReference>
<evidence type="ECO:0000313" key="6">
    <source>
        <dbReference type="EMBL" id="MBC2679925.1"/>
    </source>
</evidence>
<dbReference type="InterPro" id="IPR005119">
    <property type="entry name" value="LysR_subst-bd"/>
</dbReference>
<evidence type="ECO:0000256" key="2">
    <source>
        <dbReference type="ARBA" id="ARBA00023015"/>
    </source>
</evidence>
<dbReference type="InterPro" id="IPR058163">
    <property type="entry name" value="LysR-type_TF_proteobact-type"/>
</dbReference>